<dbReference type="OrthoDB" id="9815925at2"/>
<sequence length="178" mass="19010">MIICPNCRHEEIAGSLFCSECGAQLITTGHLTTHNIRRKVSEPISGTKGPGPVAAPSAAAAEGETLISLNMLDSGEILSLSGRMEYTLGRVSEGQPILPDVDLTAFEAYAQGVSRLHASIKIINESVVIMDLGSSNGTRINGQKIVPHIEYPINHGDVIALGRLKIQALMRRKNTANL</sequence>
<feature type="domain" description="FHA" evidence="1">
    <location>
        <begin position="86"/>
        <end position="145"/>
    </location>
</feature>
<accession>A0A0P6XEV1</accession>
<proteinExistence type="predicted"/>
<dbReference type="PANTHER" id="PTHR23308">
    <property type="entry name" value="NUCLEAR INHIBITOR OF PROTEIN PHOSPHATASE-1"/>
    <property type="match status" value="1"/>
</dbReference>
<dbReference type="Proteomes" id="UP000050501">
    <property type="component" value="Unassembled WGS sequence"/>
</dbReference>
<dbReference type="STRING" id="229921.ADN01_09150"/>
<dbReference type="AlphaFoldDB" id="A0A0P6XEV1"/>
<dbReference type="Pfam" id="PF00498">
    <property type="entry name" value="FHA"/>
    <property type="match status" value="1"/>
</dbReference>
<evidence type="ECO:0000259" key="1">
    <source>
        <dbReference type="PROSITE" id="PS50006"/>
    </source>
</evidence>
<dbReference type="EMBL" id="LGCM01000035">
    <property type="protein sequence ID" value="KPL81755.1"/>
    <property type="molecule type" value="Genomic_DNA"/>
</dbReference>
<dbReference type="CDD" id="cd00060">
    <property type="entry name" value="FHA"/>
    <property type="match status" value="1"/>
</dbReference>
<comment type="caution">
    <text evidence="2">The sequence shown here is derived from an EMBL/GenBank/DDBJ whole genome shotgun (WGS) entry which is preliminary data.</text>
</comment>
<reference evidence="2 3" key="1">
    <citation type="submission" date="2015-07" db="EMBL/GenBank/DDBJ databases">
        <title>Genome sequence of Levilinea saccharolytica DSM 16555.</title>
        <authorList>
            <person name="Hemp J."/>
            <person name="Ward L.M."/>
            <person name="Pace L.A."/>
            <person name="Fischer W.W."/>
        </authorList>
    </citation>
    <scope>NUCLEOTIDE SEQUENCE [LARGE SCALE GENOMIC DNA]</scope>
    <source>
        <strain evidence="2 3">KIBI-1</strain>
    </source>
</reference>
<dbReference type="Gene3D" id="2.60.200.20">
    <property type="match status" value="1"/>
</dbReference>
<evidence type="ECO:0000313" key="3">
    <source>
        <dbReference type="Proteomes" id="UP000050501"/>
    </source>
</evidence>
<organism evidence="2 3">
    <name type="scientific">Levilinea saccharolytica</name>
    <dbReference type="NCBI Taxonomy" id="229921"/>
    <lineage>
        <taxon>Bacteria</taxon>
        <taxon>Bacillati</taxon>
        <taxon>Chloroflexota</taxon>
        <taxon>Anaerolineae</taxon>
        <taxon>Anaerolineales</taxon>
        <taxon>Anaerolineaceae</taxon>
        <taxon>Levilinea</taxon>
    </lineage>
</organism>
<dbReference type="RefSeq" id="WP_062418339.1">
    <property type="nucleotide sequence ID" value="NZ_DF967974.1"/>
</dbReference>
<dbReference type="SMART" id="SM00240">
    <property type="entry name" value="FHA"/>
    <property type="match status" value="1"/>
</dbReference>
<dbReference type="InterPro" id="IPR000253">
    <property type="entry name" value="FHA_dom"/>
</dbReference>
<dbReference type="InterPro" id="IPR008984">
    <property type="entry name" value="SMAD_FHA_dom_sf"/>
</dbReference>
<protein>
    <recommendedName>
        <fullName evidence="1">FHA domain-containing protein</fullName>
    </recommendedName>
</protein>
<gene>
    <name evidence="2" type="ORF">ADN01_09150</name>
</gene>
<dbReference type="PROSITE" id="PS50006">
    <property type="entry name" value="FHA_DOMAIN"/>
    <property type="match status" value="1"/>
</dbReference>
<dbReference type="InterPro" id="IPR050923">
    <property type="entry name" value="Cell_Proc_Reg/RNA_Proc"/>
</dbReference>
<keyword evidence="3" id="KW-1185">Reference proteome</keyword>
<dbReference type="SUPFAM" id="SSF49879">
    <property type="entry name" value="SMAD/FHA domain"/>
    <property type="match status" value="1"/>
</dbReference>
<evidence type="ECO:0000313" key="2">
    <source>
        <dbReference type="EMBL" id="KPL81755.1"/>
    </source>
</evidence>
<name>A0A0P6XEV1_9CHLR</name>